<gene>
    <name evidence="9" type="ORF">ILUMI_17266</name>
</gene>
<dbReference type="InterPro" id="IPR043970">
    <property type="entry name" value="FUZ/MON1/HPS1_longin_3"/>
</dbReference>
<keyword evidence="3" id="KW-0963">Cytoplasm</keyword>
<keyword evidence="4" id="KW-0206">Cytoskeleton</keyword>
<dbReference type="AlphaFoldDB" id="A0A8K0CRB8"/>
<dbReference type="PANTHER" id="PTHR13559">
    <property type="entry name" value="INTRACELLULAR TRAFFIC PROTEIN-RELATED"/>
    <property type="match status" value="1"/>
</dbReference>
<dbReference type="Pfam" id="PF19037">
    <property type="entry name" value="Fuz_longin_2"/>
    <property type="match status" value="1"/>
</dbReference>
<comment type="caution">
    <text evidence="9">The sequence shown here is derived from an EMBL/GenBank/DDBJ whole genome shotgun (WGS) entry which is preliminary data.</text>
</comment>
<evidence type="ECO:0000313" key="9">
    <source>
        <dbReference type="EMBL" id="KAF2888907.1"/>
    </source>
</evidence>
<feature type="compositionally biased region" description="Basic and acidic residues" evidence="5">
    <location>
        <begin position="351"/>
        <end position="367"/>
    </location>
</feature>
<dbReference type="GO" id="GO:0016192">
    <property type="term" value="P:vesicle-mediated transport"/>
    <property type="evidence" value="ECO:0007669"/>
    <property type="project" value="InterPro"/>
</dbReference>
<dbReference type="OrthoDB" id="74835at2759"/>
<feature type="domain" description="FUZ/MON1/HPS1 first Longin" evidence="6">
    <location>
        <begin position="4"/>
        <end position="125"/>
    </location>
</feature>
<accession>A0A8K0CRB8</accession>
<evidence type="ECO:0000259" key="6">
    <source>
        <dbReference type="Pfam" id="PF19036"/>
    </source>
</evidence>
<sequence>MSAHVVCITSGGGLPIFTRKKGNAETLPFSMIGSLNGVHMFAKAQRLELLNSLMEDHCAVWKEFHDSILLIGISSGCTIQVLNKLLESVFNAMILVVGIDAIKAQRNIERLKRELRLCYPIVDRLLDSLDCGDTTNKHSSDLIMMVETILCTENHLIRIVLESYTECVDSVYSCILIHGKIAVATESWWDLHPDEIKLLSLLATIENTTNSKDIPVFLPHKSPNVAYRFVAVMLIPNVQICCLCGPTPLLEEIEHSAAQCFKSTLELLESALRCHPRNFPHSLDAEFGILGILLISIKYGKYMISRHPTRTSAKPSGNGFHRLDILRTFYYQAVMGALVPDNWENISTSSNKREQSKKADKKEERNVKKSNKMECTVNTETYWCSEYHKCHAIIVDDNVLCVLYNSTIPTYSMRFITPRVLKTLATDKQLCW</sequence>
<evidence type="ECO:0000256" key="2">
    <source>
        <dbReference type="ARBA" id="ARBA00008550"/>
    </source>
</evidence>
<protein>
    <recommendedName>
        <fullName evidence="11">Protein fuzzy homolog</fullName>
    </recommendedName>
</protein>
<dbReference type="EMBL" id="VTPC01072829">
    <property type="protein sequence ID" value="KAF2888907.1"/>
    <property type="molecule type" value="Genomic_DNA"/>
</dbReference>
<evidence type="ECO:0000259" key="7">
    <source>
        <dbReference type="Pfam" id="PF19037"/>
    </source>
</evidence>
<dbReference type="InterPro" id="IPR043971">
    <property type="entry name" value="FUZ/MON1/HPS1_longin_2"/>
</dbReference>
<dbReference type="InterPro" id="IPR026069">
    <property type="entry name" value="Fuzzy"/>
</dbReference>
<dbReference type="GO" id="GO:1905515">
    <property type="term" value="P:non-motile cilium assembly"/>
    <property type="evidence" value="ECO:0007669"/>
    <property type="project" value="TreeGrafter"/>
</dbReference>
<name>A0A8K0CRB8_IGNLU</name>
<dbReference type="Proteomes" id="UP000801492">
    <property type="component" value="Unassembled WGS sequence"/>
</dbReference>
<dbReference type="GO" id="GO:0005856">
    <property type="term" value="C:cytoskeleton"/>
    <property type="evidence" value="ECO:0007669"/>
    <property type="project" value="UniProtKB-SubCell"/>
</dbReference>
<dbReference type="Pfam" id="PF19038">
    <property type="entry name" value="Fuz_longin_3"/>
    <property type="match status" value="1"/>
</dbReference>
<keyword evidence="10" id="KW-1185">Reference proteome</keyword>
<proteinExistence type="inferred from homology"/>
<reference evidence="9" key="1">
    <citation type="submission" date="2019-08" db="EMBL/GenBank/DDBJ databases">
        <title>The genome of the North American firefly Photinus pyralis.</title>
        <authorList>
            <consortium name="Photinus pyralis genome working group"/>
            <person name="Fallon T.R."/>
            <person name="Sander Lower S.E."/>
            <person name="Weng J.-K."/>
        </authorList>
    </citation>
    <scope>NUCLEOTIDE SEQUENCE</scope>
    <source>
        <strain evidence="9">TRF0915ILg1</strain>
        <tissue evidence="9">Whole body</tissue>
    </source>
</reference>
<feature type="domain" description="FUZ/MON1/HPS1 second Longin" evidence="7">
    <location>
        <begin position="169"/>
        <end position="260"/>
    </location>
</feature>
<evidence type="ECO:0000256" key="1">
    <source>
        <dbReference type="ARBA" id="ARBA00004245"/>
    </source>
</evidence>
<evidence type="ECO:0000313" key="10">
    <source>
        <dbReference type="Proteomes" id="UP000801492"/>
    </source>
</evidence>
<feature type="domain" description="FUZ/MON1/HPS1 third Longin" evidence="8">
    <location>
        <begin position="288"/>
        <end position="426"/>
    </location>
</feature>
<feature type="region of interest" description="Disordered" evidence="5">
    <location>
        <begin position="348"/>
        <end position="369"/>
    </location>
</feature>
<evidence type="ECO:0000256" key="5">
    <source>
        <dbReference type="SAM" id="MobiDB-lite"/>
    </source>
</evidence>
<comment type="subcellular location">
    <subcellularLocation>
        <location evidence="1">Cytoplasm</location>
        <location evidence="1">Cytoskeleton</location>
    </subcellularLocation>
</comment>
<comment type="similarity">
    <text evidence="2">Belongs to the fuzzy family.</text>
</comment>
<dbReference type="PANTHER" id="PTHR13559:SF1">
    <property type="entry name" value="PROTEIN FUZZY HOMOLOG"/>
    <property type="match status" value="1"/>
</dbReference>
<evidence type="ECO:0000256" key="4">
    <source>
        <dbReference type="ARBA" id="ARBA00023212"/>
    </source>
</evidence>
<dbReference type="InterPro" id="IPR043972">
    <property type="entry name" value="FUZ/MON1/HPS1_longin_1"/>
</dbReference>
<organism evidence="9 10">
    <name type="scientific">Ignelater luminosus</name>
    <name type="common">Cucubano</name>
    <name type="synonym">Pyrophorus luminosus</name>
    <dbReference type="NCBI Taxonomy" id="2038154"/>
    <lineage>
        <taxon>Eukaryota</taxon>
        <taxon>Metazoa</taxon>
        <taxon>Ecdysozoa</taxon>
        <taxon>Arthropoda</taxon>
        <taxon>Hexapoda</taxon>
        <taxon>Insecta</taxon>
        <taxon>Pterygota</taxon>
        <taxon>Neoptera</taxon>
        <taxon>Endopterygota</taxon>
        <taxon>Coleoptera</taxon>
        <taxon>Polyphaga</taxon>
        <taxon>Elateriformia</taxon>
        <taxon>Elateroidea</taxon>
        <taxon>Elateridae</taxon>
        <taxon>Agrypninae</taxon>
        <taxon>Pyrophorini</taxon>
        <taxon>Ignelater</taxon>
    </lineage>
</organism>
<evidence type="ECO:0008006" key="11">
    <source>
        <dbReference type="Google" id="ProtNLM"/>
    </source>
</evidence>
<evidence type="ECO:0000259" key="8">
    <source>
        <dbReference type="Pfam" id="PF19038"/>
    </source>
</evidence>
<dbReference type="Pfam" id="PF19036">
    <property type="entry name" value="Fuz_longin_1"/>
    <property type="match status" value="1"/>
</dbReference>
<evidence type="ECO:0000256" key="3">
    <source>
        <dbReference type="ARBA" id="ARBA00022490"/>
    </source>
</evidence>